<protein>
    <recommendedName>
        <fullName evidence="4">Outer membrane protein beta-barrel domain-containing protein</fullName>
    </recommendedName>
</protein>
<dbReference type="SUPFAM" id="SSF56925">
    <property type="entry name" value="OMPA-like"/>
    <property type="match status" value="1"/>
</dbReference>
<feature type="signal peptide" evidence="1">
    <location>
        <begin position="1"/>
        <end position="18"/>
    </location>
</feature>
<dbReference type="InterPro" id="IPR011250">
    <property type="entry name" value="OMP/PagP_B-barrel"/>
</dbReference>
<dbReference type="Proteomes" id="UP000502756">
    <property type="component" value="Chromosome"/>
</dbReference>
<feature type="chain" id="PRO_5027038469" description="Outer membrane protein beta-barrel domain-containing protein" evidence="1">
    <location>
        <begin position="19"/>
        <end position="199"/>
    </location>
</feature>
<dbReference type="Gene3D" id="2.40.160.20">
    <property type="match status" value="1"/>
</dbReference>
<accession>A0A6M5Y9A0</accession>
<sequence length="199" mass="20691">MKRILPLLLVLVAFSTQAQNFRPVKFNLSLGYAKPTGSGASGGILASLEPKYGVNDQLDLGLRIELAAMARAYILNGQNTEGEFKAASSYLATGTYLLSQTGFRPYVGVGVGLFTTAGTSLNSNSSTGNTGGSIAVGNKFGGMVRAGFKTGHFNLGLEYNLVPPSKGVLIGSNGLSTNYESANTYFSLKLGVDIGGGPY</sequence>
<keyword evidence="3" id="KW-1185">Reference proteome</keyword>
<keyword evidence="1" id="KW-0732">Signal</keyword>
<dbReference type="EMBL" id="CP053435">
    <property type="protein sequence ID" value="QJW89801.1"/>
    <property type="molecule type" value="Genomic_DNA"/>
</dbReference>
<evidence type="ECO:0000256" key="1">
    <source>
        <dbReference type="SAM" id="SignalP"/>
    </source>
</evidence>
<dbReference type="AlphaFoldDB" id="A0A6M5Y9A0"/>
<evidence type="ECO:0000313" key="3">
    <source>
        <dbReference type="Proteomes" id="UP000502756"/>
    </source>
</evidence>
<gene>
    <name evidence="2" type="ORF">HNV11_10635</name>
</gene>
<dbReference type="KEGG" id="stae:HNV11_10635"/>
<organism evidence="2 3">
    <name type="scientific">Spirosoma taeanense</name>
    <dbReference type="NCBI Taxonomy" id="2735870"/>
    <lineage>
        <taxon>Bacteria</taxon>
        <taxon>Pseudomonadati</taxon>
        <taxon>Bacteroidota</taxon>
        <taxon>Cytophagia</taxon>
        <taxon>Cytophagales</taxon>
        <taxon>Cytophagaceae</taxon>
        <taxon>Spirosoma</taxon>
    </lineage>
</organism>
<name>A0A6M5Y9A0_9BACT</name>
<evidence type="ECO:0008006" key="4">
    <source>
        <dbReference type="Google" id="ProtNLM"/>
    </source>
</evidence>
<dbReference type="RefSeq" id="WP_171739641.1">
    <property type="nucleotide sequence ID" value="NZ_CP053435.1"/>
</dbReference>
<evidence type="ECO:0000313" key="2">
    <source>
        <dbReference type="EMBL" id="QJW89801.1"/>
    </source>
</evidence>
<proteinExistence type="predicted"/>
<reference evidence="2 3" key="1">
    <citation type="submission" date="2020-05" db="EMBL/GenBank/DDBJ databases">
        <title>Genome sequencing of Spirosoma sp. TS118.</title>
        <authorList>
            <person name="Lee J.-H."/>
            <person name="Jeong S."/>
            <person name="Zhao L."/>
            <person name="Jung J.-H."/>
            <person name="Kim M.-K."/>
            <person name="Lim S."/>
        </authorList>
    </citation>
    <scope>NUCLEOTIDE SEQUENCE [LARGE SCALE GENOMIC DNA]</scope>
    <source>
        <strain evidence="2 3">TS118</strain>
    </source>
</reference>